<dbReference type="EMBL" id="PKMF04000179">
    <property type="protein sequence ID" value="KAK7844830.1"/>
    <property type="molecule type" value="Genomic_DNA"/>
</dbReference>
<keyword evidence="2" id="KW-1185">Reference proteome</keyword>
<comment type="caution">
    <text evidence="1">The sequence shown here is derived from an EMBL/GenBank/DDBJ whole genome shotgun (WGS) entry which is preliminary data.</text>
</comment>
<dbReference type="Proteomes" id="UP000237347">
    <property type="component" value="Unassembled WGS sequence"/>
</dbReference>
<evidence type="ECO:0000313" key="2">
    <source>
        <dbReference type="Proteomes" id="UP000237347"/>
    </source>
</evidence>
<accession>A0AAW0L0U1</accession>
<organism evidence="1 2">
    <name type="scientific">Quercus suber</name>
    <name type="common">Cork oak</name>
    <dbReference type="NCBI Taxonomy" id="58331"/>
    <lineage>
        <taxon>Eukaryota</taxon>
        <taxon>Viridiplantae</taxon>
        <taxon>Streptophyta</taxon>
        <taxon>Embryophyta</taxon>
        <taxon>Tracheophyta</taxon>
        <taxon>Spermatophyta</taxon>
        <taxon>Magnoliopsida</taxon>
        <taxon>eudicotyledons</taxon>
        <taxon>Gunneridae</taxon>
        <taxon>Pentapetalae</taxon>
        <taxon>rosids</taxon>
        <taxon>fabids</taxon>
        <taxon>Fagales</taxon>
        <taxon>Fagaceae</taxon>
        <taxon>Quercus</taxon>
    </lineage>
</organism>
<dbReference type="AlphaFoldDB" id="A0AAW0L0U1"/>
<reference evidence="1 2" key="1">
    <citation type="journal article" date="2018" name="Sci. Data">
        <title>The draft genome sequence of cork oak.</title>
        <authorList>
            <person name="Ramos A.M."/>
            <person name="Usie A."/>
            <person name="Barbosa P."/>
            <person name="Barros P.M."/>
            <person name="Capote T."/>
            <person name="Chaves I."/>
            <person name="Simoes F."/>
            <person name="Abreu I."/>
            <person name="Carrasquinho I."/>
            <person name="Faro C."/>
            <person name="Guimaraes J.B."/>
            <person name="Mendonca D."/>
            <person name="Nobrega F."/>
            <person name="Rodrigues L."/>
            <person name="Saibo N.J.M."/>
            <person name="Varela M.C."/>
            <person name="Egas C."/>
            <person name="Matos J."/>
            <person name="Miguel C.M."/>
            <person name="Oliveira M.M."/>
            <person name="Ricardo C.P."/>
            <person name="Goncalves S."/>
        </authorList>
    </citation>
    <scope>NUCLEOTIDE SEQUENCE [LARGE SCALE GENOMIC DNA]</scope>
    <source>
        <strain evidence="2">cv. HL8</strain>
    </source>
</reference>
<name>A0AAW0L0U1_QUESU</name>
<gene>
    <name evidence="1" type="ORF">CFP56_010281</name>
</gene>
<evidence type="ECO:0000313" key="1">
    <source>
        <dbReference type="EMBL" id="KAK7844830.1"/>
    </source>
</evidence>
<protein>
    <submittedName>
        <fullName evidence="1">Uncharacterized protein</fullName>
    </submittedName>
</protein>
<sequence>MRSKIKEINTRLQESVTQKNYLELRYYDGGRTKTARLPTTSLVNEGHLHSESAILVSQTPEPLQKLYFCSSLPHIQAVGKLDRRLEHQMPESAILVS</sequence>
<proteinExistence type="predicted"/>